<keyword evidence="2 5" id="KW-0853">WD repeat</keyword>
<comment type="subcellular location">
    <subcellularLocation>
        <location evidence="1">Nucleus</location>
        <location evidence="1">Nucleolus</location>
    </subcellularLocation>
</comment>
<gene>
    <name evidence="7" type="ORF">BJ212DRAFT_960452</name>
</gene>
<dbReference type="EMBL" id="JABBWG010000067">
    <property type="protein sequence ID" value="KAG1803346.1"/>
    <property type="molecule type" value="Genomic_DNA"/>
</dbReference>
<dbReference type="SMART" id="SM00320">
    <property type="entry name" value="WD40"/>
    <property type="match status" value="5"/>
</dbReference>
<protein>
    <submittedName>
        <fullName evidence="7">WD40-repeat-containing domain protein</fullName>
    </submittedName>
</protein>
<evidence type="ECO:0000256" key="5">
    <source>
        <dbReference type="PROSITE-ProRule" id="PRU00221"/>
    </source>
</evidence>
<dbReference type="PANTHER" id="PTHR19848">
    <property type="entry name" value="WD40 REPEAT PROTEIN"/>
    <property type="match status" value="1"/>
</dbReference>
<dbReference type="GO" id="GO:0005730">
    <property type="term" value="C:nucleolus"/>
    <property type="evidence" value="ECO:0007669"/>
    <property type="project" value="UniProtKB-SubCell"/>
</dbReference>
<evidence type="ECO:0000313" key="8">
    <source>
        <dbReference type="Proteomes" id="UP000807769"/>
    </source>
</evidence>
<evidence type="ECO:0000256" key="4">
    <source>
        <dbReference type="ARBA" id="ARBA00023242"/>
    </source>
</evidence>
<dbReference type="InterPro" id="IPR019775">
    <property type="entry name" value="WD40_repeat_CS"/>
</dbReference>
<dbReference type="PRINTS" id="PR00320">
    <property type="entry name" value="GPROTEINBRPT"/>
</dbReference>
<sequence>MIGDPWEGHNGQVRCLDWCPNALEVASGSADGTIRRWNPNTGRQIAPPIKTGHGWVNAVQYSPQGDTFTSGGEDEVISVWSKGGQLLIKIKGHESQVTSLRWSKDGAYIFSASFDCTIRKWRSIDGEELVVLRGHANPVESLYLSPTESHLVSTARDYSVRIWDLKTNQQVGDPLLHDDEVLTVVMSPDGKYIASAGLDAKVYVWSVEAALKQQGGTDNANTKANAKFKRRPIRPRDDFAFRPIVSKQYANNRGVGRYGNDFFGNDTNSAPAPPASPSSLLRSLFGSLRVGTRPPDSLRSMPREPRHWNFNLFPVRISRRTVFVSPARDEDRYGITPESDAEAAAAMQRTDGNETTSSAQPGQPAAGVQGSQERPIEAQGSSGGTGEVYYVG</sequence>
<proteinExistence type="predicted"/>
<feature type="repeat" description="WD" evidence="5">
    <location>
        <begin position="177"/>
        <end position="208"/>
    </location>
</feature>
<evidence type="ECO:0000256" key="1">
    <source>
        <dbReference type="ARBA" id="ARBA00004604"/>
    </source>
</evidence>
<evidence type="ECO:0000313" key="7">
    <source>
        <dbReference type="EMBL" id="KAG1803346.1"/>
    </source>
</evidence>
<feature type="repeat" description="WD" evidence="5">
    <location>
        <begin position="90"/>
        <end position="131"/>
    </location>
</feature>
<feature type="repeat" description="WD" evidence="5">
    <location>
        <begin position="132"/>
        <end position="173"/>
    </location>
</feature>
<dbReference type="SUPFAM" id="SSF50978">
    <property type="entry name" value="WD40 repeat-like"/>
    <property type="match status" value="1"/>
</dbReference>
<evidence type="ECO:0000256" key="6">
    <source>
        <dbReference type="SAM" id="MobiDB-lite"/>
    </source>
</evidence>
<dbReference type="InterPro" id="IPR020472">
    <property type="entry name" value="WD40_PAC1"/>
</dbReference>
<dbReference type="Pfam" id="PF00400">
    <property type="entry name" value="WD40"/>
    <property type="match status" value="5"/>
</dbReference>
<feature type="region of interest" description="Disordered" evidence="6">
    <location>
        <begin position="331"/>
        <end position="392"/>
    </location>
</feature>
<comment type="caution">
    <text evidence="7">The sequence shown here is derived from an EMBL/GenBank/DDBJ whole genome shotgun (WGS) entry which is preliminary data.</text>
</comment>
<dbReference type="Gene3D" id="2.130.10.10">
    <property type="entry name" value="YVTN repeat-like/Quinoprotein amine dehydrogenase"/>
    <property type="match status" value="2"/>
</dbReference>
<keyword evidence="4" id="KW-0539">Nucleus</keyword>
<dbReference type="PANTHER" id="PTHR19848:SF0">
    <property type="entry name" value="NOTCHLESS PROTEIN HOMOLOG 1"/>
    <property type="match status" value="1"/>
</dbReference>
<dbReference type="CDD" id="cd00200">
    <property type="entry name" value="WD40"/>
    <property type="match status" value="1"/>
</dbReference>
<reference evidence="7" key="1">
    <citation type="journal article" date="2020" name="New Phytol.">
        <title>Comparative genomics reveals dynamic genome evolution in host specialist ectomycorrhizal fungi.</title>
        <authorList>
            <person name="Lofgren L.A."/>
            <person name="Nguyen N.H."/>
            <person name="Vilgalys R."/>
            <person name="Ruytinx J."/>
            <person name="Liao H.L."/>
            <person name="Branco S."/>
            <person name="Kuo A."/>
            <person name="LaButti K."/>
            <person name="Lipzen A."/>
            <person name="Andreopoulos W."/>
            <person name="Pangilinan J."/>
            <person name="Riley R."/>
            <person name="Hundley H."/>
            <person name="Na H."/>
            <person name="Barry K."/>
            <person name="Grigoriev I.V."/>
            <person name="Stajich J.E."/>
            <person name="Kennedy P.G."/>
        </authorList>
    </citation>
    <scope>NUCLEOTIDE SEQUENCE</scope>
    <source>
        <strain evidence="7">MN1</strain>
    </source>
</reference>
<keyword evidence="8" id="KW-1185">Reference proteome</keyword>
<dbReference type="AlphaFoldDB" id="A0A9P7DUK3"/>
<dbReference type="PROSITE" id="PS50294">
    <property type="entry name" value="WD_REPEATS_REGION"/>
    <property type="match status" value="4"/>
</dbReference>
<name>A0A9P7DUK3_9AGAM</name>
<evidence type="ECO:0000256" key="3">
    <source>
        <dbReference type="ARBA" id="ARBA00022737"/>
    </source>
</evidence>
<feature type="repeat" description="WD" evidence="5">
    <location>
        <begin position="49"/>
        <end position="81"/>
    </location>
</feature>
<organism evidence="7 8">
    <name type="scientific">Suillus subaureus</name>
    <dbReference type="NCBI Taxonomy" id="48587"/>
    <lineage>
        <taxon>Eukaryota</taxon>
        <taxon>Fungi</taxon>
        <taxon>Dikarya</taxon>
        <taxon>Basidiomycota</taxon>
        <taxon>Agaricomycotina</taxon>
        <taxon>Agaricomycetes</taxon>
        <taxon>Agaricomycetidae</taxon>
        <taxon>Boletales</taxon>
        <taxon>Suillineae</taxon>
        <taxon>Suillaceae</taxon>
        <taxon>Suillus</taxon>
    </lineage>
</organism>
<dbReference type="RefSeq" id="XP_041186556.1">
    <property type="nucleotide sequence ID" value="XM_041344456.1"/>
</dbReference>
<dbReference type="Proteomes" id="UP000807769">
    <property type="component" value="Unassembled WGS sequence"/>
</dbReference>
<accession>A0A9P7DUK3</accession>
<dbReference type="PROSITE" id="PS00678">
    <property type="entry name" value="WD_REPEATS_1"/>
    <property type="match status" value="1"/>
</dbReference>
<dbReference type="InterPro" id="IPR015943">
    <property type="entry name" value="WD40/YVTN_repeat-like_dom_sf"/>
</dbReference>
<dbReference type="InterPro" id="IPR001680">
    <property type="entry name" value="WD40_rpt"/>
</dbReference>
<dbReference type="InterPro" id="IPR036322">
    <property type="entry name" value="WD40_repeat_dom_sf"/>
</dbReference>
<evidence type="ECO:0000256" key="2">
    <source>
        <dbReference type="ARBA" id="ARBA00022574"/>
    </source>
</evidence>
<dbReference type="GO" id="GO:0000027">
    <property type="term" value="P:ribosomal large subunit assembly"/>
    <property type="evidence" value="ECO:0007669"/>
    <property type="project" value="TreeGrafter"/>
</dbReference>
<keyword evidence="3" id="KW-0677">Repeat</keyword>
<dbReference type="OrthoDB" id="2670895at2759"/>
<dbReference type="GeneID" id="64638472"/>
<feature type="repeat" description="WD" evidence="5">
    <location>
        <begin position="6"/>
        <end position="47"/>
    </location>
</feature>
<dbReference type="PROSITE" id="PS50082">
    <property type="entry name" value="WD_REPEATS_2"/>
    <property type="match status" value="5"/>
</dbReference>